<evidence type="ECO:0000256" key="4">
    <source>
        <dbReference type="ARBA" id="ARBA00023242"/>
    </source>
</evidence>
<dbReference type="InterPro" id="IPR009057">
    <property type="entry name" value="Homeodomain-like_sf"/>
</dbReference>
<dbReference type="InterPro" id="IPR051575">
    <property type="entry name" value="Myb-like_DNA-bd"/>
</dbReference>
<sequence length="378" mass="45198">MSLLPSHPMAILTQNCLKVRVFSNKQFEYKQEWNYKNFRTRFLSVIIGIRNQLQFKTNSQFSKQKNQSAHISNTQREQLSKYFSYCSIYLILNNWIFHQNKIDRTQINQIFFTISQMSHSSKSRKQIVKHKGMCDKKNLGIMETGIIIRSKWTPEEDRKLIANMSLFGHRWLMVAQKMEERNASQCCQRWKRLQQHKGIRQNKGKRWTQTEDQALLRIFKQIGPYWNAIAKQIQNKTGKQVRRRYKNFLDPNLNHGPMTDQEDEKIFQEYLKQGTQWSKISVSMPGRSENMVKNRFYSYIKQKYLKQPNLYFRIKPLDQDERPQYSSDNDLSQGSQIQPNQQEQNENDLYNDSNELIGNNLSSYYWSIETRCPLLTNI</sequence>
<dbReference type="EMBL" id="CT868062">
    <property type="protein sequence ID" value="CAK68652.1"/>
    <property type="molecule type" value="Genomic_DNA"/>
</dbReference>
<dbReference type="Pfam" id="PF13921">
    <property type="entry name" value="Myb_DNA-bind_6"/>
    <property type="match status" value="1"/>
</dbReference>
<dbReference type="Pfam" id="PF00249">
    <property type="entry name" value="Myb_DNA-binding"/>
    <property type="match status" value="1"/>
</dbReference>
<feature type="region of interest" description="Disordered" evidence="5">
    <location>
        <begin position="321"/>
        <end position="353"/>
    </location>
</feature>
<evidence type="ECO:0000313" key="8">
    <source>
        <dbReference type="EMBL" id="CAK68652.1"/>
    </source>
</evidence>
<feature type="domain" description="Myb-like" evidence="6">
    <location>
        <begin position="149"/>
        <end position="194"/>
    </location>
</feature>
<dbReference type="Gene3D" id="1.10.10.60">
    <property type="entry name" value="Homeodomain-like"/>
    <property type="match status" value="3"/>
</dbReference>
<dbReference type="InterPro" id="IPR001005">
    <property type="entry name" value="SANT/Myb"/>
</dbReference>
<dbReference type="InterPro" id="IPR017930">
    <property type="entry name" value="Myb_dom"/>
</dbReference>
<keyword evidence="9" id="KW-1185">Reference proteome</keyword>
<dbReference type="OMA" id="WSIETRC"/>
<feature type="domain" description="HTH myb-type" evidence="7">
    <location>
        <begin position="203"/>
        <end position="249"/>
    </location>
</feature>
<feature type="domain" description="HTH myb-type" evidence="7">
    <location>
        <begin position="144"/>
        <end position="198"/>
    </location>
</feature>
<dbReference type="PROSITE" id="PS51294">
    <property type="entry name" value="HTH_MYB"/>
    <property type="match status" value="3"/>
</dbReference>
<dbReference type="SMART" id="SM00717">
    <property type="entry name" value="SANT"/>
    <property type="match status" value="3"/>
</dbReference>
<dbReference type="GO" id="GO:0000981">
    <property type="term" value="F:DNA-binding transcription factor activity, RNA polymerase II-specific"/>
    <property type="evidence" value="ECO:0000318"/>
    <property type="project" value="GO_Central"/>
</dbReference>
<dbReference type="STRING" id="5888.A0CCY5"/>
<feature type="domain" description="Myb-like" evidence="6">
    <location>
        <begin position="206"/>
        <end position="249"/>
    </location>
</feature>
<dbReference type="PANTHER" id="PTHR46621:SF1">
    <property type="entry name" value="SNRNA-ACTIVATING PROTEIN COMPLEX SUBUNIT 4"/>
    <property type="match status" value="1"/>
</dbReference>
<dbReference type="eggNOG" id="KOG0048">
    <property type="taxonomic scope" value="Eukaryota"/>
</dbReference>
<protein>
    <submittedName>
        <fullName evidence="8">Uncharacterized protein</fullName>
    </submittedName>
</protein>
<dbReference type="GO" id="GO:0006355">
    <property type="term" value="P:regulation of DNA-templated transcription"/>
    <property type="evidence" value="ECO:0000318"/>
    <property type="project" value="GO_Central"/>
</dbReference>
<dbReference type="HOGENOM" id="CLU_732503_0_0_1"/>
<organism evidence="8 9">
    <name type="scientific">Paramecium tetraurelia</name>
    <dbReference type="NCBI Taxonomy" id="5888"/>
    <lineage>
        <taxon>Eukaryota</taxon>
        <taxon>Sar</taxon>
        <taxon>Alveolata</taxon>
        <taxon>Ciliophora</taxon>
        <taxon>Intramacronucleata</taxon>
        <taxon>Oligohymenophorea</taxon>
        <taxon>Peniculida</taxon>
        <taxon>Parameciidae</taxon>
        <taxon>Paramecium</taxon>
    </lineage>
</organism>
<name>A0CCY5_PARTE</name>
<dbReference type="GO" id="GO:0000978">
    <property type="term" value="F:RNA polymerase II cis-regulatory region sequence-specific DNA binding"/>
    <property type="evidence" value="ECO:0000318"/>
    <property type="project" value="GO_Central"/>
</dbReference>
<dbReference type="InParanoid" id="A0CCY5"/>
<dbReference type="Proteomes" id="UP000000600">
    <property type="component" value="Unassembled WGS sequence"/>
</dbReference>
<dbReference type="AlphaFoldDB" id="A0CCY5"/>
<dbReference type="RefSeq" id="XP_001436049.1">
    <property type="nucleotide sequence ID" value="XM_001436012.1"/>
</dbReference>
<proteinExistence type="predicted"/>
<keyword evidence="4" id="KW-0539">Nucleus</keyword>
<evidence type="ECO:0000256" key="2">
    <source>
        <dbReference type="ARBA" id="ARBA00023125"/>
    </source>
</evidence>
<evidence type="ECO:0000259" key="6">
    <source>
        <dbReference type="PROSITE" id="PS50090"/>
    </source>
</evidence>
<evidence type="ECO:0000256" key="3">
    <source>
        <dbReference type="ARBA" id="ARBA00023163"/>
    </source>
</evidence>
<feature type="compositionally biased region" description="Low complexity" evidence="5">
    <location>
        <begin position="332"/>
        <end position="344"/>
    </location>
</feature>
<keyword evidence="3" id="KW-0804">Transcription</keyword>
<dbReference type="PROSITE" id="PS50090">
    <property type="entry name" value="MYB_LIKE"/>
    <property type="match status" value="3"/>
</dbReference>
<evidence type="ECO:0000313" key="9">
    <source>
        <dbReference type="Proteomes" id="UP000000600"/>
    </source>
</evidence>
<gene>
    <name evidence="8" type="ORF">GSPATT00037437001</name>
</gene>
<dbReference type="OrthoDB" id="2143914at2759"/>
<feature type="domain" description="HTH myb-type" evidence="7">
    <location>
        <begin position="250"/>
        <end position="304"/>
    </location>
</feature>
<dbReference type="GeneID" id="5021834"/>
<dbReference type="GO" id="GO:0005634">
    <property type="term" value="C:nucleus"/>
    <property type="evidence" value="ECO:0000318"/>
    <property type="project" value="GO_Central"/>
</dbReference>
<evidence type="ECO:0000259" key="7">
    <source>
        <dbReference type="PROSITE" id="PS51294"/>
    </source>
</evidence>
<keyword evidence="1" id="KW-0805">Transcription regulation</keyword>
<dbReference type="KEGG" id="ptm:GSPATT00037437001"/>
<dbReference type="CDD" id="cd00167">
    <property type="entry name" value="SANT"/>
    <property type="match status" value="3"/>
</dbReference>
<feature type="domain" description="Myb-like" evidence="6">
    <location>
        <begin position="250"/>
        <end position="300"/>
    </location>
</feature>
<dbReference type="PANTHER" id="PTHR46621">
    <property type="entry name" value="SNRNA-ACTIVATING PROTEIN COMPLEX SUBUNIT 4"/>
    <property type="match status" value="1"/>
</dbReference>
<dbReference type="SUPFAM" id="SSF46689">
    <property type="entry name" value="Homeodomain-like"/>
    <property type="match status" value="2"/>
</dbReference>
<evidence type="ECO:0000256" key="5">
    <source>
        <dbReference type="SAM" id="MobiDB-lite"/>
    </source>
</evidence>
<evidence type="ECO:0000256" key="1">
    <source>
        <dbReference type="ARBA" id="ARBA00023015"/>
    </source>
</evidence>
<accession>A0CCY5</accession>
<keyword evidence="2" id="KW-0238">DNA-binding</keyword>
<reference evidence="8 9" key="1">
    <citation type="journal article" date="2006" name="Nature">
        <title>Global trends of whole-genome duplications revealed by the ciliate Paramecium tetraurelia.</title>
        <authorList>
            <consortium name="Genoscope"/>
            <person name="Aury J.-M."/>
            <person name="Jaillon O."/>
            <person name="Duret L."/>
            <person name="Noel B."/>
            <person name="Jubin C."/>
            <person name="Porcel B.M."/>
            <person name="Segurens B."/>
            <person name="Daubin V."/>
            <person name="Anthouard V."/>
            <person name="Aiach N."/>
            <person name="Arnaiz O."/>
            <person name="Billaut A."/>
            <person name="Beisson J."/>
            <person name="Blanc I."/>
            <person name="Bouhouche K."/>
            <person name="Camara F."/>
            <person name="Duharcourt S."/>
            <person name="Guigo R."/>
            <person name="Gogendeau D."/>
            <person name="Katinka M."/>
            <person name="Keller A.-M."/>
            <person name="Kissmehl R."/>
            <person name="Klotz C."/>
            <person name="Koll F."/>
            <person name="Le Moue A."/>
            <person name="Lepere C."/>
            <person name="Malinsky S."/>
            <person name="Nowacki M."/>
            <person name="Nowak J.K."/>
            <person name="Plattner H."/>
            <person name="Poulain J."/>
            <person name="Ruiz F."/>
            <person name="Serrano V."/>
            <person name="Zagulski M."/>
            <person name="Dessen P."/>
            <person name="Betermier M."/>
            <person name="Weissenbach J."/>
            <person name="Scarpelli C."/>
            <person name="Schachter V."/>
            <person name="Sperling L."/>
            <person name="Meyer E."/>
            <person name="Cohen J."/>
            <person name="Wincker P."/>
        </authorList>
    </citation>
    <scope>NUCLEOTIDE SEQUENCE [LARGE SCALE GENOMIC DNA]</scope>
    <source>
        <strain evidence="8 9">Stock d4-2</strain>
    </source>
</reference>